<protein>
    <recommendedName>
        <fullName evidence="7">Acetoin utilization protein AcuB</fullName>
    </recommendedName>
</protein>
<dbReference type="Pfam" id="PF01842">
    <property type="entry name" value="ACT"/>
    <property type="match status" value="1"/>
</dbReference>
<proteinExistence type="predicted"/>
<evidence type="ECO:0000259" key="3">
    <source>
        <dbReference type="PROSITE" id="PS51371"/>
    </source>
</evidence>
<evidence type="ECO:0000313" key="5">
    <source>
        <dbReference type="EMBL" id="VDN48077.1"/>
    </source>
</evidence>
<name>A0A3P7PWG0_9FIRM</name>
<dbReference type="SMART" id="SM00116">
    <property type="entry name" value="CBS"/>
    <property type="match status" value="2"/>
</dbReference>
<evidence type="ECO:0000313" key="6">
    <source>
        <dbReference type="Proteomes" id="UP000279029"/>
    </source>
</evidence>
<evidence type="ECO:0008006" key="7">
    <source>
        <dbReference type="Google" id="ProtNLM"/>
    </source>
</evidence>
<dbReference type="CDD" id="cd04584">
    <property type="entry name" value="CBS_pair_AcuB_like"/>
    <property type="match status" value="1"/>
</dbReference>
<dbReference type="RefSeq" id="WP_125137273.1">
    <property type="nucleotide sequence ID" value="NZ_LR130778.1"/>
</dbReference>
<dbReference type="Proteomes" id="UP000279029">
    <property type="component" value="Chromosome"/>
</dbReference>
<dbReference type="PANTHER" id="PTHR48108:SF34">
    <property type="entry name" value="CBS DOMAIN-CONTAINING PROTEIN YHCV"/>
    <property type="match status" value="1"/>
</dbReference>
<keyword evidence="1" id="KW-0677">Repeat</keyword>
<accession>A0A3P7PWG0</accession>
<dbReference type="InterPro" id="IPR000644">
    <property type="entry name" value="CBS_dom"/>
</dbReference>
<dbReference type="KEGG" id="cbar:PATL70BA_2188"/>
<dbReference type="OrthoDB" id="9790355at2"/>
<gene>
    <name evidence="5" type="ORF">PATL70BA_2188</name>
</gene>
<dbReference type="SUPFAM" id="SSF54631">
    <property type="entry name" value="CBS-domain pair"/>
    <property type="match status" value="1"/>
</dbReference>
<evidence type="ECO:0000259" key="4">
    <source>
        <dbReference type="PROSITE" id="PS51671"/>
    </source>
</evidence>
<dbReference type="PROSITE" id="PS51671">
    <property type="entry name" value="ACT"/>
    <property type="match status" value="1"/>
</dbReference>
<dbReference type="InterPro" id="IPR045865">
    <property type="entry name" value="ACT-like_dom_sf"/>
</dbReference>
<keyword evidence="2" id="KW-0129">CBS domain</keyword>
<dbReference type="InterPro" id="IPR046342">
    <property type="entry name" value="CBS_dom_sf"/>
</dbReference>
<organism evidence="5 6">
    <name type="scientific">Petrocella atlantisensis</name>
    <dbReference type="NCBI Taxonomy" id="2173034"/>
    <lineage>
        <taxon>Bacteria</taxon>
        <taxon>Bacillati</taxon>
        <taxon>Bacillota</taxon>
        <taxon>Clostridia</taxon>
        <taxon>Lachnospirales</taxon>
        <taxon>Vallitaleaceae</taxon>
        <taxon>Petrocella</taxon>
    </lineage>
</organism>
<keyword evidence="6" id="KW-1185">Reference proteome</keyword>
<dbReference type="InterPro" id="IPR002912">
    <property type="entry name" value="ACT_dom"/>
</dbReference>
<dbReference type="EMBL" id="LR130778">
    <property type="protein sequence ID" value="VDN48077.1"/>
    <property type="molecule type" value="Genomic_DNA"/>
</dbReference>
<feature type="domain" description="ACT" evidence="4">
    <location>
        <begin position="142"/>
        <end position="216"/>
    </location>
</feature>
<evidence type="ECO:0000256" key="1">
    <source>
        <dbReference type="ARBA" id="ARBA00022737"/>
    </source>
</evidence>
<dbReference type="Pfam" id="PF00571">
    <property type="entry name" value="CBS"/>
    <property type="match status" value="2"/>
</dbReference>
<dbReference type="PROSITE" id="PS51371">
    <property type="entry name" value="CBS"/>
    <property type="match status" value="2"/>
</dbReference>
<dbReference type="PANTHER" id="PTHR48108">
    <property type="entry name" value="CBS DOMAIN-CONTAINING PROTEIN CBSX2, CHLOROPLASTIC"/>
    <property type="match status" value="1"/>
</dbReference>
<evidence type="ECO:0000256" key="2">
    <source>
        <dbReference type="PROSITE-ProRule" id="PRU00703"/>
    </source>
</evidence>
<dbReference type="AlphaFoldDB" id="A0A3P7PWG0"/>
<sequence length="217" mass="23716">MYVKNQMTTDVVTVFKDASIDLAFQLMIEKGCKQLPVIDDGQLVGCVTEQLLSEVSPSKATTLSMYELNYLLSKTKVKDIMIKDMPTGTPDMLMEDAAQLLINSGVDSLPITEGKKLVGIITRTDILKSYLELTGVGEMGTRVSIKAKDETGILADITGIIKKFNINIAHVANYDHIGSDDAGEIIIRLASTETDELIKALEASGYEILSVRQNLNE</sequence>
<dbReference type="SUPFAM" id="SSF55021">
    <property type="entry name" value="ACT-like"/>
    <property type="match status" value="1"/>
</dbReference>
<feature type="domain" description="CBS" evidence="3">
    <location>
        <begin position="7"/>
        <end position="63"/>
    </location>
</feature>
<dbReference type="Gene3D" id="3.10.580.10">
    <property type="entry name" value="CBS-domain"/>
    <property type="match status" value="1"/>
</dbReference>
<dbReference type="Gene3D" id="3.30.70.260">
    <property type="match status" value="1"/>
</dbReference>
<reference evidence="5 6" key="1">
    <citation type="submission" date="2018-09" db="EMBL/GenBank/DDBJ databases">
        <authorList>
            <person name="Postec A."/>
        </authorList>
    </citation>
    <scope>NUCLEOTIDE SEQUENCE [LARGE SCALE GENOMIC DNA]</scope>
    <source>
        <strain evidence="5">70B-A</strain>
    </source>
</reference>
<feature type="domain" description="CBS" evidence="3">
    <location>
        <begin position="81"/>
        <end position="139"/>
    </location>
</feature>
<dbReference type="InterPro" id="IPR051462">
    <property type="entry name" value="CBS_domain-containing"/>
</dbReference>